<keyword evidence="4" id="KW-0378">Hydrolase</keyword>
<dbReference type="CDD" id="cd00737">
    <property type="entry name" value="lyz_endolysin_autolysin"/>
    <property type="match status" value="1"/>
</dbReference>
<keyword evidence="8" id="KW-1185">Reference proteome</keyword>
<dbReference type="InterPro" id="IPR033907">
    <property type="entry name" value="Endolysin_autolysin"/>
</dbReference>
<proteinExistence type="inferred from homology"/>
<dbReference type="Pfam" id="PF00959">
    <property type="entry name" value="Phage_lysozyme"/>
    <property type="match status" value="1"/>
</dbReference>
<dbReference type="KEGG" id="pmak:PMPD1_0714"/>
<keyword evidence="3" id="KW-1035">Host cytoplasm</keyword>
<dbReference type="InterPro" id="IPR036365">
    <property type="entry name" value="PGBD-like_sf"/>
</dbReference>
<sequence length="276" mass="30267">MTVLKKGDRGVAVQRLQKLLDENGVRVSTDGIFGYKTELAVKEYQRKKNLYPDGIVGRKTLSSLGTPLPTRAPQPPIGGSHGRQAVGAMDVSVSGMTFLFHREAWLGHSCYLHWPGGASGVTLGPGYDMKERTSESIKNTMTGIGLDQITAQKISEGAGLVDDKARDFATNNHNTVKLTETQETALLKVIIPSYVSMVRNNIFVQLTQNEFDALVSFSYNPGGRFNNVCSFINQGKVADAMTEIKRANTSKGKVMKGLTNRRNYEVDLYLNGIYAN</sequence>
<dbReference type="GO" id="GO:0009253">
    <property type="term" value="P:peptidoglycan catabolic process"/>
    <property type="evidence" value="ECO:0007669"/>
    <property type="project" value="InterPro"/>
</dbReference>
<keyword evidence="2 4" id="KW-0081">Bacteriolytic enzyme</keyword>
<gene>
    <name evidence="7" type="ORF">PMPD1_0714</name>
</gene>
<protein>
    <recommendedName>
        <fullName evidence="4">Lysozyme</fullName>
        <ecNumber evidence="4">3.2.1.17</ecNumber>
    </recommendedName>
</protein>
<keyword evidence="4" id="KW-0326">Glycosidase</keyword>
<dbReference type="InterPro" id="IPR023346">
    <property type="entry name" value="Lysozyme-like_dom_sf"/>
</dbReference>
<dbReference type="Gene3D" id="1.10.530.40">
    <property type="match status" value="1"/>
</dbReference>
<accession>A0A6M8U4W4</accession>
<dbReference type="RefSeq" id="WP_173632753.1">
    <property type="nucleotide sequence ID" value="NZ_CP054212.1"/>
</dbReference>
<dbReference type="SUPFAM" id="SSF47090">
    <property type="entry name" value="PGBD-like"/>
    <property type="match status" value="1"/>
</dbReference>
<dbReference type="GO" id="GO:0042742">
    <property type="term" value="P:defense response to bacterium"/>
    <property type="evidence" value="ECO:0007669"/>
    <property type="project" value="UniProtKB-KW"/>
</dbReference>
<name>A0A6M8U4W4_9GAMM</name>
<evidence type="ECO:0000256" key="3">
    <source>
        <dbReference type="ARBA" id="ARBA00023200"/>
    </source>
</evidence>
<dbReference type="AlphaFoldDB" id="A0A6M8U4W4"/>
<dbReference type="Proteomes" id="UP000505325">
    <property type="component" value="Chromosome"/>
</dbReference>
<dbReference type="PANTHER" id="PTHR38107:SF3">
    <property type="entry name" value="LYSOZYME RRRD-RELATED"/>
    <property type="match status" value="1"/>
</dbReference>
<dbReference type="InterPro" id="IPR036366">
    <property type="entry name" value="PGBDSf"/>
</dbReference>
<dbReference type="Gene3D" id="1.10.101.10">
    <property type="entry name" value="PGBD-like superfamily/PGBD"/>
    <property type="match status" value="1"/>
</dbReference>
<feature type="domain" description="Peptidoglycan binding-like" evidence="6">
    <location>
        <begin position="10"/>
        <end position="64"/>
    </location>
</feature>
<dbReference type="InterPro" id="IPR002477">
    <property type="entry name" value="Peptidoglycan-bd-like"/>
</dbReference>
<dbReference type="Pfam" id="PF01471">
    <property type="entry name" value="PG_binding_1"/>
    <property type="match status" value="1"/>
</dbReference>
<evidence type="ECO:0000313" key="7">
    <source>
        <dbReference type="EMBL" id="QKJ85686.1"/>
    </source>
</evidence>
<evidence type="ECO:0000259" key="6">
    <source>
        <dbReference type="Pfam" id="PF01471"/>
    </source>
</evidence>
<dbReference type="EMBL" id="CP054212">
    <property type="protein sequence ID" value="QKJ85686.1"/>
    <property type="molecule type" value="Genomic_DNA"/>
</dbReference>
<evidence type="ECO:0000256" key="4">
    <source>
        <dbReference type="RuleBase" id="RU003788"/>
    </source>
</evidence>
<dbReference type="GO" id="GO:0016998">
    <property type="term" value="P:cell wall macromolecule catabolic process"/>
    <property type="evidence" value="ECO:0007669"/>
    <property type="project" value="InterPro"/>
</dbReference>
<feature type="region of interest" description="Disordered" evidence="5">
    <location>
        <begin position="62"/>
        <end position="83"/>
    </location>
</feature>
<dbReference type="InterPro" id="IPR002196">
    <property type="entry name" value="Glyco_hydro_24"/>
</dbReference>
<evidence type="ECO:0000256" key="5">
    <source>
        <dbReference type="SAM" id="MobiDB-lite"/>
    </source>
</evidence>
<comment type="similarity">
    <text evidence="4">Belongs to the glycosyl hydrolase 24 family.</text>
</comment>
<dbReference type="GO" id="GO:0031640">
    <property type="term" value="P:killing of cells of another organism"/>
    <property type="evidence" value="ECO:0007669"/>
    <property type="project" value="UniProtKB-KW"/>
</dbReference>
<dbReference type="EC" id="3.2.1.17" evidence="4"/>
<evidence type="ECO:0000256" key="1">
    <source>
        <dbReference type="ARBA" id="ARBA00022529"/>
    </source>
</evidence>
<dbReference type="InterPro" id="IPR051018">
    <property type="entry name" value="Bacteriophage_GH24"/>
</dbReference>
<reference evidence="7 8" key="1">
    <citation type="submission" date="2020-06" db="EMBL/GenBank/DDBJ databases">
        <title>Genome sequence of Paramixta manurensis strain PD-1.</title>
        <authorList>
            <person name="Lee C.W."/>
            <person name="Kim J."/>
        </authorList>
    </citation>
    <scope>NUCLEOTIDE SEQUENCE [LARGE SCALE GENOMIC DNA]</scope>
    <source>
        <strain evidence="7 8">PD-1</strain>
    </source>
</reference>
<organism evidence="7 8">
    <name type="scientific">Paramixta manurensis</name>
    <dbReference type="NCBI Taxonomy" id="2740817"/>
    <lineage>
        <taxon>Bacteria</taxon>
        <taxon>Pseudomonadati</taxon>
        <taxon>Pseudomonadota</taxon>
        <taxon>Gammaproteobacteria</taxon>
        <taxon>Enterobacterales</taxon>
        <taxon>Erwiniaceae</taxon>
        <taxon>Paramixta</taxon>
    </lineage>
</organism>
<dbReference type="InterPro" id="IPR023347">
    <property type="entry name" value="Lysozyme_dom_sf"/>
</dbReference>
<dbReference type="PANTHER" id="PTHR38107">
    <property type="match status" value="1"/>
</dbReference>
<dbReference type="SUPFAM" id="SSF53955">
    <property type="entry name" value="Lysozyme-like"/>
    <property type="match status" value="1"/>
</dbReference>
<evidence type="ECO:0000256" key="2">
    <source>
        <dbReference type="ARBA" id="ARBA00022638"/>
    </source>
</evidence>
<comment type="catalytic activity">
    <reaction evidence="4">
        <text>Hydrolysis of (1-&gt;4)-beta-linkages between N-acetylmuramic acid and N-acetyl-D-glucosamine residues in a peptidoglycan and between N-acetyl-D-glucosamine residues in chitodextrins.</text>
        <dbReference type="EC" id="3.2.1.17"/>
    </reaction>
</comment>
<dbReference type="GO" id="GO:0003796">
    <property type="term" value="F:lysozyme activity"/>
    <property type="evidence" value="ECO:0007669"/>
    <property type="project" value="UniProtKB-EC"/>
</dbReference>
<evidence type="ECO:0000313" key="8">
    <source>
        <dbReference type="Proteomes" id="UP000505325"/>
    </source>
</evidence>
<keyword evidence="1 4" id="KW-0929">Antimicrobial</keyword>